<comment type="caution">
    <text evidence="2">The sequence shown here is derived from an EMBL/GenBank/DDBJ whole genome shotgun (WGS) entry which is preliminary data.</text>
</comment>
<gene>
    <name evidence="2" type="ORF">KCU76_g4424</name>
</gene>
<dbReference type="Proteomes" id="UP000779574">
    <property type="component" value="Unassembled WGS sequence"/>
</dbReference>
<feature type="coiled-coil region" evidence="1">
    <location>
        <begin position="128"/>
        <end position="155"/>
    </location>
</feature>
<dbReference type="AlphaFoldDB" id="A0A9P8ENH9"/>
<evidence type="ECO:0000313" key="3">
    <source>
        <dbReference type="Proteomes" id="UP000779574"/>
    </source>
</evidence>
<protein>
    <submittedName>
        <fullName evidence="2">Uncharacterized protein</fullName>
    </submittedName>
</protein>
<feature type="non-terminal residue" evidence="2">
    <location>
        <position position="189"/>
    </location>
</feature>
<accession>A0A9P8ENH9</accession>
<proteinExistence type="predicted"/>
<sequence length="189" mass="21970">MAEHTSNKDDPQTHLDAMHDLDHAALNAQTDIIRQVNDLKAKRIPKHNELCQRRVDVNKNLFECDHYNLQVSQYRLIFGGVSPLIRTCPDGSINRFNSAKITYANKLLEFDKKRAESLSAFYAAQKGYFKLIEEIKETELEIQQLLSSLNKDGEEEDKEVQEPRKRFTSLEETRAQMMEGWLEWLAELS</sequence>
<name>A0A9P8ENH9_AURME</name>
<reference evidence="2" key="2">
    <citation type="submission" date="2021-08" db="EMBL/GenBank/DDBJ databases">
        <authorList>
            <person name="Gostincar C."/>
            <person name="Sun X."/>
            <person name="Song Z."/>
            <person name="Gunde-Cimerman N."/>
        </authorList>
    </citation>
    <scope>NUCLEOTIDE SEQUENCE</scope>
    <source>
        <strain evidence="2">EXF-9911</strain>
    </source>
</reference>
<reference evidence="2" key="1">
    <citation type="journal article" date="2021" name="J Fungi (Basel)">
        <title>Virulence traits and population genomics of the black yeast Aureobasidium melanogenum.</title>
        <authorList>
            <person name="Cernosa A."/>
            <person name="Sun X."/>
            <person name="Gostincar C."/>
            <person name="Fang C."/>
            <person name="Gunde-Cimerman N."/>
            <person name="Song Z."/>
        </authorList>
    </citation>
    <scope>NUCLEOTIDE SEQUENCE</scope>
    <source>
        <strain evidence="2">EXF-9911</strain>
    </source>
</reference>
<evidence type="ECO:0000313" key="2">
    <source>
        <dbReference type="EMBL" id="KAG9695520.1"/>
    </source>
</evidence>
<organism evidence="2 3">
    <name type="scientific">Aureobasidium melanogenum</name>
    <name type="common">Aureobasidium pullulans var. melanogenum</name>
    <dbReference type="NCBI Taxonomy" id="46634"/>
    <lineage>
        <taxon>Eukaryota</taxon>
        <taxon>Fungi</taxon>
        <taxon>Dikarya</taxon>
        <taxon>Ascomycota</taxon>
        <taxon>Pezizomycotina</taxon>
        <taxon>Dothideomycetes</taxon>
        <taxon>Dothideomycetidae</taxon>
        <taxon>Dothideales</taxon>
        <taxon>Saccotheciaceae</taxon>
        <taxon>Aureobasidium</taxon>
    </lineage>
</organism>
<keyword evidence="1" id="KW-0175">Coiled coil</keyword>
<dbReference type="EMBL" id="JAHFXF010000128">
    <property type="protein sequence ID" value="KAG9695520.1"/>
    <property type="molecule type" value="Genomic_DNA"/>
</dbReference>
<evidence type="ECO:0000256" key="1">
    <source>
        <dbReference type="SAM" id="Coils"/>
    </source>
</evidence>
<dbReference type="OrthoDB" id="3875961at2759"/>